<accession>A0A7W9EJ05</accession>
<dbReference type="Gene3D" id="3.40.50.1390">
    <property type="entry name" value="Resolvase, N-terminal catalytic domain"/>
    <property type="match status" value="1"/>
</dbReference>
<dbReference type="AlphaFoldDB" id="A0A7W9EJ05"/>
<evidence type="ECO:0000313" key="3">
    <source>
        <dbReference type="EMBL" id="MBB5698520.1"/>
    </source>
</evidence>
<dbReference type="CDD" id="cd00338">
    <property type="entry name" value="Ser_Recombinase"/>
    <property type="match status" value="1"/>
</dbReference>
<dbReference type="Pfam" id="PF00239">
    <property type="entry name" value="Resolvase"/>
    <property type="match status" value="1"/>
</dbReference>
<dbReference type="GO" id="GO:0000150">
    <property type="term" value="F:DNA strand exchange activity"/>
    <property type="evidence" value="ECO:0007669"/>
    <property type="project" value="InterPro"/>
</dbReference>
<dbReference type="SUPFAM" id="SSF53041">
    <property type="entry name" value="Resolvase-like"/>
    <property type="match status" value="1"/>
</dbReference>
<dbReference type="InterPro" id="IPR006119">
    <property type="entry name" value="Resolv_N"/>
</dbReference>
<organism evidence="3 4">
    <name type="scientific">Sphingomonas yantingensis</name>
    <dbReference type="NCBI Taxonomy" id="1241761"/>
    <lineage>
        <taxon>Bacteria</taxon>
        <taxon>Pseudomonadati</taxon>
        <taxon>Pseudomonadota</taxon>
        <taxon>Alphaproteobacteria</taxon>
        <taxon>Sphingomonadales</taxon>
        <taxon>Sphingomonadaceae</taxon>
        <taxon>Sphingomonas</taxon>
    </lineage>
</organism>
<keyword evidence="4" id="KW-1185">Reference proteome</keyword>
<dbReference type="PROSITE" id="PS51737">
    <property type="entry name" value="RECOMBINASE_DNA_BIND"/>
    <property type="match status" value="1"/>
</dbReference>
<evidence type="ECO:0000259" key="1">
    <source>
        <dbReference type="PROSITE" id="PS51736"/>
    </source>
</evidence>
<sequence>MSTEHQQYSTDNQSTAIRRYAEANGYEIVRTYKDDGKSGLNLSGRSGLKLLLSDIDADNTDFEALLVYDVSRLGRFQDPDEAATHELRIRAAGIQVEYCAEQFKNDGSISSSIIKTVKRTMAAEYSRELSVKVFAGQANLIRRGFRQGGAAGYGLRRLLVDVNGEPKGELGRGEHKSIATDRVILVPGPPEEIAVVQEVYRLFTDAEMPEREIADRLNKRGLVTDLGRPWSRGTIHQLLINEKYVGDNVWARTSFKLKRQHVQNAEEDWIRAKGAFGALVDRRVFNQARAIIDARSERLSDQVMLELLSSVLGAKGMLTGLIIDEAEGVPSSSAYRNRFGSLLRAYELVGFAPDRDYRYLEINRKLRALHPEIVAETMLALERSGGKVVRDAETDLLAINGEFTASMVVVRCVQNTSGSLRWKVRLDTMLKPDVTVVIRMAPGNVAPRDYYLLPRLDMADAVLRLCEHNGLSLDAYRFDDLSAFHHLAARRPWRAAA</sequence>
<dbReference type="InterPro" id="IPR038109">
    <property type="entry name" value="DNA_bind_recomb_sf"/>
</dbReference>
<dbReference type="Gene3D" id="3.90.1750.20">
    <property type="entry name" value="Putative Large Serine Recombinase, Chain B, Domain 2"/>
    <property type="match status" value="1"/>
</dbReference>
<dbReference type="GO" id="GO:0003677">
    <property type="term" value="F:DNA binding"/>
    <property type="evidence" value="ECO:0007669"/>
    <property type="project" value="InterPro"/>
</dbReference>
<reference evidence="3 4" key="1">
    <citation type="submission" date="2020-08" db="EMBL/GenBank/DDBJ databases">
        <title>Genomic Encyclopedia of Type Strains, Phase IV (KMG-IV): sequencing the most valuable type-strain genomes for metagenomic binning, comparative biology and taxonomic classification.</title>
        <authorList>
            <person name="Goeker M."/>
        </authorList>
    </citation>
    <scope>NUCLEOTIDE SEQUENCE [LARGE SCALE GENOMIC DNA]</scope>
    <source>
        <strain evidence="3 4">DSM 27244</strain>
    </source>
</reference>
<name>A0A7W9EJ05_9SPHN</name>
<evidence type="ECO:0000313" key="4">
    <source>
        <dbReference type="Proteomes" id="UP000557739"/>
    </source>
</evidence>
<dbReference type="PANTHER" id="PTHR30461">
    <property type="entry name" value="DNA-INVERTASE FROM LAMBDOID PROPHAGE"/>
    <property type="match status" value="1"/>
</dbReference>
<comment type="caution">
    <text evidence="3">The sequence shown here is derived from an EMBL/GenBank/DDBJ whole genome shotgun (WGS) entry which is preliminary data.</text>
</comment>
<gene>
    <name evidence="3" type="ORF">FHR19_001865</name>
</gene>
<dbReference type="InterPro" id="IPR011109">
    <property type="entry name" value="DNA_bind_recombinase_dom"/>
</dbReference>
<feature type="domain" description="Recombinase" evidence="2">
    <location>
        <begin position="174"/>
        <end position="298"/>
    </location>
</feature>
<dbReference type="SMART" id="SM00857">
    <property type="entry name" value="Resolvase"/>
    <property type="match status" value="1"/>
</dbReference>
<protein>
    <submittedName>
        <fullName evidence="3">DNA invertase Pin-like site-specific DNA recombinase</fullName>
    </submittedName>
</protein>
<evidence type="ECO:0000259" key="2">
    <source>
        <dbReference type="PROSITE" id="PS51737"/>
    </source>
</evidence>
<dbReference type="InterPro" id="IPR050639">
    <property type="entry name" value="SSR_resolvase"/>
</dbReference>
<dbReference type="Proteomes" id="UP000557739">
    <property type="component" value="Unassembled WGS sequence"/>
</dbReference>
<feature type="domain" description="Resolvase/invertase-type recombinase catalytic" evidence="1">
    <location>
        <begin position="1"/>
        <end position="144"/>
    </location>
</feature>
<dbReference type="InterPro" id="IPR036162">
    <property type="entry name" value="Resolvase-like_N_sf"/>
</dbReference>
<dbReference type="PANTHER" id="PTHR30461:SF23">
    <property type="entry name" value="DNA RECOMBINASE-RELATED"/>
    <property type="match status" value="1"/>
</dbReference>
<dbReference type="PROSITE" id="PS51736">
    <property type="entry name" value="RECOMBINASES_3"/>
    <property type="match status" value="1"/>
</dbReference>
<dbReference type="EMBL" id="JACIJJ010000002">
    <property type="protein sequence ID" value="MBB5698520.1"/>
    <property type="molecule type" value="Genomic_DNA"/>
</dbReference>
<proteinExistence type="predicted"/>
<dbReference type="Pfam" id="PF07508">
    <property type="entry name" value="Recombinase"/>
    <property type="match status" value="1"/>
</dbReference>